<dbReference type="EMBL" id="BAABIP010000007">
    <property type="protein sequence ID" value="GAA4761880.1"/>
    <property type="molecule type" value="Genomic_DNA"/>
</dbReference>
<feature type="signal peptide" evidence="1">
    <location>
        <begin position="1"/>
        <end position="23"/>
    </location>
</feature>
<dbReference type="InterPro" id="IPR036116">
    <property type="entry name" value="FN3_sf"/>
</dbReference>
<keyword evidence="1" id="KW-0732">Signal</keyword>
<dbReference type="RefSeq" id="WP_264543944.1">
    <property type="nucleotide sequence ID" value="NZ_BAABIP010000007.1"/>
</dbReference>
<name>A0ABP8ZPJ6_9FLAO</name>
<reference evidence="3" key="1">
    <citation type="journal article" date="2019" name="Int. J. Syst. Evol. Microbiol.">
        <title>The Global Catalogue of Microorganisms (GCM) 10K type strain sequencing project: providing services to taxonomists for standard genome sequencing and annotation.</title>
        <authorList>
            <consortium name="The Broad Institute Genomics Platform"/>
            <consortium name="The Broad Institute Genome Sequencing Center for Infectious Disease"/>
            <person name="Wu L."/>
            <person name="Ma J."/>
        </authorList>
    </citation>
    <scope>NUCLEOTIDE SEQUENCE [LARGE SCALE GENOMIC DNA]</scope>
    <source>
        <strain evidence="3">JCM 18198</strain>
    </source>
</reference>
<dbReference type="Proteomes" id="UP001500141">
    <property type="component" value="Unassembled WGS sequence"/>
</dbReference>
<comment type="caution">
    <text evidence="2">The sequence shown here is derived from an EMBL/GenBank/DDBJ whole genome shotgun (WGS) entry which is preliminary data.</text>
</comment>
<feature type="chain" id="PRO_5045125564" description="Fibronectin type-III domain-containing protein" evidence="1">
    <location>
        <begin position="24"/>
        <end position="312"/>
    </location>
</feature>
<dbReference type="SUPFAM" id="SSF49265">
    <property type="entry name" value="Fibronectin type III"/>
    <property type="match status" value="1"/>
</dbReference>
<proteinExistence type="predicted"/>
<evidence type="ECO:0000313" key="3">
    <source>
        <dbReference type="Proteomes" id="UP001500141"/>
    </source>
</evidence>
<accession>A0ABP8ZPJ6</accession>
<keyword evidence="3" id="KW-1185">Reference proteome</keyword>
<sequence>MKKIYFLLSLLIIILSCSKDDSATEQQQSKCSQINTFNASQQVDVLNYSITASGSPAAYEFVFLDSQYNTDPNHGNVISVPNASGNISLDNNVTQNRTYYIYARVICANGEKSDWSAPKIIYINNYCGKPYNLIYSGQLTWDDSNFGSGTVSYYQVQYGAQGFSLGSGTTINANNEYLSNIPMAAQTTYDFYVRSYCNDGKGWSSWTGPYAYFSQYTQNMCSVPTNLAYTLESQTSSYAWIALNWNYNGESNFEYTIVSQGASVSSGTVYSASTGGWPVHQLTKGYNYHFYVRAVCANGNKTSWSTAKLIDL</sequence>
<evidence type="ECO:0008006" key="4">
    <source>
        <dbReference type="Google" id="ProtNLM"/>
    </source>
</evidence>
<evidence type="ECO:0000256" key="1">
    <source>
        <dbReference type="SAM" id="SignalP"/>
    </source>
</evidence>
<organism evidence="2 3">
    <name type="scientific">Flavobacterium hankyongi</name>
    <dbReference type="NCBI Taxonomy" id="1176532"/>
    <lineage>
        <taxon>Bacteria</taxon>
        <taxon>Pseudomonadati</taxon>
        <taxon>Bacteroidota</taxon>
        <taxon>Flavobacteriia</taxon>
        <taxon>Flavobacteriales</taxon>
        <taxon>Flavobacteriaceae</taxon>
        <taxon>Flavobacterium</taxon>
    </lineage>
</organism>
<dbReference type="Gene3D" id="2.60.40.10">
    <property type="entry name" value="Immunoglobulins"/>
    <property type="match status" value="2"/>
</dbReference>
<gene>
    <name evidence="2" type="ORF">GCM10023230_08920</name>
</gene>
<dbReference type="PROSITE" id="PS51257">
    <property type="entry name" value="PROKAR_LIPOPROTEIN"/>
    <property type="match status" value="1"/>
</dbReference>
<dbReference type="InterPro" id="IPR013783">
    <property type="entry name" value="Ig-like_fold"/>
</dbReference>
<evidence type="ECO:0000313" key="2">
    <source>
        <dbReference type="EMBL" id="GAA4761880.1"/>
    </source>
</evidence>
<protein>
    <recommendedName>
        <fullName evidence="4">Fibronectin type-III domain-containing protein</fullName>
    </recommendedName>
</protein>